<keyword evidence="2" id="KW-1185">Reference proteome</keyword>
<name>A0A1I4K360_9RHOB</name>
<dbReference type="OrthoDB" id="7869897at2"/>
<dbReference type="AlphaFoldDB" id="A0A1I4K360"/>
<evidence type="ECO:0000313" key="1">
    <source>
        <dbReference type="EMBL" id="SFL73165.1"/>
    </source>
</evidence>
<protein>
    <submittedName>
        <fullName evidence="1">Uncharacterized protein</fullName>
    </submittedName>
</protein>
<gene>
    <name evidence="1" type="ORF">SAMN04488004_1573</name>
</gene>
<evidence type="ECO:0000313" key="2">
    <source>
        <dbReference type="Proteomes" id="UP000199550"/>
    </source>
</evidence>
<dbReference type="RefSeq" id="WP_090192159.1">
    <property type="nucleotide sequence ID" value="NZ_FOTF01000057.1"/>
</dbReference>
<accession>A0A1I4K360</accession>
<reference evidence="1 2" key="1">
    <citation type="submission" date="2016-10" db="EMBL/GenBank/DDBJ databases">
        <authorList>
            <person name="de Groot N.N."/>
        </authorList>
    </citation>
    <scope>NUCLEOTIDE SEQUENCE [LARGE SCALE GENOMIC DNA]</scope>
    <source>
        <strain evidence="1 2">DSM 16199</strain>
    </source>
</reference>
<organism evidence="1 2">
    <name type="scientific">Loktanella salsilacus</name>
    <dbReference type="NCBI Taxonomy" id="195913"/>
    <lineage>
        <taxon>Bacteria</taxon>
        <taxon>Pseudomonadati</taxon>
        <taxon>Pseudomonadota</taxon>
        <taxon>Alphaproteobacteria</taxon>
        <taxon>Rhodobacterales</taxon>
        <taxon>Roseobacteraceae</taxon>
        <taxon>Loktanella</taxon>
    </lineage>
</organism>
<proteinExistence type="predicted"/>
<sequence length="79" mass="8844">MEHTGELQQVVEHLRSATDRVAEMRRLVLESGGAWPDHEHDVLFEVCFLSIAGLGFGAKPAVKNWIVNAERQFSIDKVA</sequence>
<dbReference type="Proteomes" id="UP000199550">
    <property type="component" value="Unassembled WGS sequence"/>
</dbReference>
<dbReference type="EMBL" id="FOTF01000057">
    <property type="protein sequence ID" value="SFL73165.1"/>
    <property type="molecule type" value="Genomic_DNA"/>
</dbReference>